<dbReference type="InterPro" id="IPR036084">
    <property type="entry name" value="Ser_inhib-like_sf"/>
</dbReference>
<dbReference type="EMBL" id="GGFL01008817">
    <property type="protein sequence ID" value="MBW72995.1"/>
    <property type="molecule type" value="Transcribed_RNA"/>
</dbReference>
<evidence type="ECO:0000313" key="3">
    <source>
        <dbReference type="EMBL" id="MBW72995.1"/>
    </source>
</evidence>
<organism evidence="3">
    <name type="scientific">Anopheles darlingi</name>
    <name type="common">Mosquito</name>
    <dbReference type="NCBI Taxonomy" id="43151"/>
    <lineage>
        <taxon>Eukaryota</taxon>
        <taxon>Metazoa</taxon>
        <taxon>Ecdysozoa</taxon>
        <taxon>Arthropoda</taxon>
        <taxon>Hexapoda</taxon>
        <taxon>Insecta</taxon>
        <taxon>Pterygota</taxon>
        <taxon>Neoptera</taxon>
        <taxon>Endopterygota</taxon>
        <taxon>Diptera</taxon>
        <taxon>Nematocera</taxon>
        <taxon>Culicoidea</taxon>
        <taxon>Culicidae</taxon>
        <taxon>Anophelinae</taxon>
        <taxon>Anopheles</taxon>
    </lineage>
</organism>
<protein>
    <submittedName>
        <fullName evidence="3">Putative chymotrypsin inhibitor-like protein</fullName>
    </submittedName>
</protein>
<name>A0A2M4D615_ANODA</name>
<dbReference type="Gene3D" id="2.10.25.10">
    <property type="entry name" value="Laminin"/>
    <property type="match status" value="1"/>
</dbReference>
<dbReference type="CDD" id="cd19941">
    <property type="entry name" value="TIL"/>
    <property type="match status" value="1"/>
</dbReference>
<proteinExistence type="predicted"/>
<dbReference type="InterPro" id="IPR002919">
    <property type="entry name" value="TIL_dom"/>
</dbReference>
<dbReference type="Pfam" id="PF01826">
    <property type="entry name" value="TIL"/>
    <property type="match status" value="1"/>
</dbReference>
<evidence type="ECO:0000259" key="2">
    <source>
        <dbReference type="Pfam" id="PF01826"/>
    </source>
</evidence>
<evidence type="ECO:0000256" key="1">
    <source>
        <dbReference type="SAM" id="SignalP"/>
    </source>
</evidence>
<keyword evidence="1" id="KW-0732">Signal</keyword>
<feature type="signal peptide" evidence="1">
    <location>
        <begin position="1"/>
        <end position="23"/>
    </location>
</feature>
<dbReference type="AlphaFoldDB" id="A0A2M4D615"/>
<dbReference type="SUPFAM" id="SSF57567">
    <property type="entry name" value="Serine protease inhibitors"/>
    <property type="match status" value="1"/>
</dbReference>
<reference evidence="3" key="1">
    <citation type="submission" date="2018-01" db="EMBL/GenBank/DDBJ databases">
        <title>An insight into the sialome of Amazonian anophelines.</title>
        <authorList>
            <person name="Ribeiro J.M."/>
            <person name="Scarpassa V."/>
            <person name="Calvo E."/>
        </authorList>
    </citation>
    <scope>NUCLEOTIDE SEQUENCE</scope>
</reference>
<feature type="chain" id="PRO_5014967073" evidence="1">
    <location>
        <begin position="24"/>
        <end position="95"/>
    </location>
</feature>
<accession>A0A2M4D615</accession>
<sequence length="95" mass="10919">MKHTFGYLIFVMIILLGFDQLYAQQIILSEGYNCVQHQKCGRNEEYRCCGTCYQPTCDQNIAVRCMQQCWKGCYCKAGFVRGPIGSCILTNRCHC</sequence>
<feature type="domain" description="TIL" evidence="2">
    <location>
        <begin position="40"/>
        <end position="93"/>
    </location>
</feature>